<organism evidence="2">
    <name type="scientific">Spodoptera frugiperda</name>
    <name type="common">Fall armyworm</name>
    <dbReference type="NCBI Taxonomy" id="7108"/>
    <lineage>
        <taxon>Eukaryota</taxon>
        <taxon>Metazoa</taxon>
        <taxon>Ecdysozoa</taxon>
        <taxon>Arthropoda</taxon>
        <taxon>Hexapoda</taxon>
        <taxon>Insecta</taxon>
        <taxon>Pterygota</taxon>
        <taxon>Neoptera</taxon>
        <taxon>Endopterygota</taxon>
        <taxon>Lepidoptera</taxon>
        <taxon>Glossata</taxon>
        <taxon>Ditrysia</taxon>
        <taxon>Noctuoidea</taxon>
        <taxon>Noctuidae</taxon>
        <taxon>Amphipyrinae</taxon>
        <taxon>Spodoptera</taxon>
    </lineage>
</organism>
<evidence type="ECO:0000313" key="2">
    <source>
        <dbReference type="EMBL" id="SOQ40447.1"/>
    </source>
</evidence>
<feature type="transmembrane region" description="Helical" evidence="1">
    <location>
        <begin position="66"/>
        <end position="86"/>
    </location>
</feature>
<dbReference type="AlphaFoldDB" id="A0A2H1VHY2"/>
<dbReference type="EMBL" id="ODYU01002657">
    <property type="protein sequence ID" value="SOQ40447.1"/>
    <property type="molecule type" value="Genomic_DNA"/>
</dbReference>
<keyword evidence="1" id="KW-0472">Membrane</keyword>
<accession>A0A2H1VHY2</accession>
<keyword evidence="1" id="KW-0812">Transmembrane</keyword>
<keyword evidence="1" id="KW-1133">Transmembrane helix</keyword>
<protein>
    <submittedName>
        <fullName evidence="2">SFRICE041931.2</fullName>
    </submittedName>
</protein>
<gene>
    <name evidence="2" type="primary">SFRICE041931.2</name>
    <name evidence="2" type="ORF">SFRICE_041931.2</name>
</gene>
<sequence length="87" mass="9969">MQQQIKCRFEFTLASYEKINYSNLISSYLALNGSNSFLLFWLSFHCLLYIAVHLNKNGKCNIGFKTRRIIMASISSNAFAYSLSIIS</sequence>
<evidence type="ECO:0000256" key="1">
    <source>
        <dbReference type="SAM" id="Phobius"/>
    </source>
</evidence>
<proteinExistence type="predicted"/>
<feature type="transmembrane region" description="Helical" evidence="1">
    <location>
        <begin position="36"/>
        <end position="54"/>
    </location>
</feature>
<name>A0A2H1VHY2_SPOFR</name>
<reference evidence="2" key="1">
    <citation type="submission" date="2016-07" db="EMBL/GenBank/DDBJ databases">
        <authorList>
            <person name="Bretaudeau A."/>
        </authorList>
    </citation>
    <scope>NUCLEOTIDE SEQUENCE</scope>
    <source>
        <strain evidence="2">Rice</strain>
        <tissue evidence="2">Whole body</tissue>
    </source>
</reference>